<keyword evidence="1" id="KW-1133">Transmembrane helix</keyword>
<evidence type="ECO:0000313" key="3">
    <source>
        <dbReference type="Proteomes" id="UP001245285"/>
    </source>
</evidence>
<keyword evidence="3" id="KW-1185">Reference proteome</keyword>
<evidence type="ECO:0000313" key="2">
    <source>
        <dbReference type="EMBL" id="MDT0646012.1"/>
    </source>
</evidence>
<proteinExistence type="predicted"/>
<evidence type="ECO:0000256" key="1">
    <source>
        <dbReference type="SAM" id="Phobius"/>
    </source>
</evidence>
<comment type="caution">
    <text evidence="2">The sequence shown here is derived from an EMBL/GenBank/DDBJ whole genome shotgun (WGS) entry which is preliminary data.</text>
</comment>
<dbReference type="EMBL" id="JAVRHO010000005">
    <property type="protein sequence ID" value="MDT0646012.1"/>
    <property type="molecule type" value="Genomic_DNA"/>
</dbReference>
<sequence length="388" mass="44552">MPKRKKHTTFRKWIGKIHLWLGLASGIIVFIVAITGCIYVFHDELKDLTQPWRKVAVQDKEFVAPSILQQKVEQRYPGSAPGMVVYPGRERPAFVYSLIEDAGYNIYFNPYSAELIHSQKIEDDFFAIIENLHMYLLLPEKTGRQVVGISTIVFIVMLISGIILWWPKKRKNLKNRLKIKFDAKWRRVNYDWHNVTGLYISLLALIIAITGLSFSYEWMHESFYVIGNFGKEYPEEITPPVINTGLPANTSIPAIDVAMEKTFELLPGAGMHFVWEQDPNSPIITGSYPETLDYDHQSNFYFHPETGELLEKHLYNDKSVGLKLQEMNYGLHTGQYFGITGKIIAFFGSLFIAALPVSGFMIWWGRKNKKKKVNSAARKKYVPSEGAF</sequence>
<name>A0ABU3CI30_9FLAO</name>
<reference evidence="2 3" key="1">
    <citation type="submission" date="2023-09" db="EMBL/GenBank/DDBJ databases">
        <authorList>
            <person name="Rey-Velasco X."/>
        </authorList>
    </citation>
    <scope>NUCLEOTIDE SEQUENCE [LARGE SCALE GENOMIC DNA]</scope>
    <source>
        <strain evidence="2 3">F260</strain>
    </source>
</reference>
<feature type="transmembrane region" description="Helical" evidence="1">
    <location>
        <begin position="343"/>
        <end position="364"/>
    </location>
</feature>
<gene>
    <name evidence="2" type="ORF">RM545_04860</name>
</gene>
<dbReference type="PANTHER" id="PTHR34219:SF3">
    <property type="entry name" value="BLL7967 PROTEIN"/>
    <property type="match status" value="1"/>
</dbReference>
<dbReference type="Proteomes" id="UP001245285">
    <property type="component" value="Unassembled WGS sequence"/>
</dbReference>
<keyword evidence="1" id="KW-0812">Transmembrane</keyword>
<dbReference type="RefSeq" id="WP_311494256.1">
    <property type="nucleotide sequence ID" value="NZ_JAVRHO010000005.1"/>
</dbReference>
<organism evidence="2 3">
    <name type="scientific">Autumnicola lenta</name>
    <dbReference type="NCBI Taxonomy" id="3075593"/>
    <lineage>
        <taxon>Bacteria</taxon>
        <taxon>Pseudomonadati</taxon>
        <taxon>Bacteroidota</taxon>
        <taxon>Flavobacteriia</taxon>
        <taxon>Flavobacteriales</taxon>
        <taxon>Flavobacteriaceae</taxon>
        <taxon>Autumnicola</taxon>
    </lineage>
</organism>
<dbReference type="Pfam" id="PF03929">
    <property type="entry name" value="PepSY_TM"/>
    <property type="match status" value="1"/>
</dbReference>
<feature type="transmembrane region" description="Helical" evidence="1">
    <location>
        <begin position="146"/>
        <end position="166"/>
    </location>
</feature>
<accession>A0ABU3CI30</accession>
<protein>
    <submittedName>
        <fullName evidence="2">PepSY-associated TM helix domain-containing protein</fullName>
    </submittedName>
</protein>
<keyword evidence="1" id="KW-0472">Membrane</keyword>
<feature type="transmembrane region" description="Helical" evidence="1">
    <location>
        <begin position="20"/>
        <end position="41"/>
    </location>
</feature>
<feature type="transmembrane region" description="Helical" evidence="1">
    <location>
        <begin position="196"/>
        <end position="216"/>
    </location>
</feature>
<dbReference type="InterPro" id="IPR005625">
    <property type="entry name" value="PepSY-ass_TM"/>
</dbReference>
<dbReference type="PANTHER" id="PTHR34219">
    <property type="entry name" value="IRON-REGULATED INNER MEMBRANE PROTEIN-RELATED"/>
    <property type="match status" value="1"/>
</dbReference>